<dbReference type="Gene3D" id="1.10.287.950">
    <property type="entry name" value="Methyl-accepting chemotaxis protein"/>
    <property type="match status" value="1"/>
</dbReference>
<dbReference type="InterPro" id="IPR024478">
    <property type="entry name" value="HlyB_4HB_MCP"/>
</dbReference>
<dbReference type="FunFam" id="1.10.287.950:FF:000001">
    <property type="entry name" value="Methyl-accepting chemotaxis sensory transducer"/>
    <property type="match status" value="1"/>
</dbReference>
<evidence type="ECO:0000256" key="5">
    <source>
        <dbReference type="SAM" id="Phobius"/>
    </source>
</evidence>
<keyword evidence="5" id="KW-0812">Transmembrane</keyword>
<accession>A0A235ET05</accession>
<evidence type="ECO:0000313" key="9">
    <source>
        <dbReference type="Proteomes" id="UP000215441"/>
    </source>
</evidence>
<dbReference type="PRINTS" id="PR00260">
    <property type="entry name" value="CHEMTRNSDUCR"/>
</dbReference>
<gene>
    <name evidence="8" type="ORF">CBY09_07130</name>
</gene>
<keyword evidence="9" id="KW-1185">Reference proteome</keyword>
<feature type="transmembrane region" description="Helical" evidence="5">
    <location>
        <begin position="12"/>
        <end position="31"/>
    </location>
</feature>
<keyword evidence="5" id="KW-1133">Transmembrane helix</keyword>
<dbReference type="RefSeq" id="WP_094287786.1">
    <property type="nucleotide sequence ID" value="NZ_NOIG01000004.1"/>
</dbReference>
<dbReference type="GO" id="GO:0004888">
    <property type="term" value="F:transmembrane signaling receptor activity"/>
    <property type="evidence" value="ECO:0007669"/>
    <property type="project" value="InterPro"/>
</dbReference>
<dbReference type="EMBL" id="NOIG01000004">
    <property type="protein sequence ID" value="OYD51565.1"/>
    <property type="molecule type" value="Genomic_DNA"/>
</dbReference>
<dbReference type="AlphaFoldDB" id="A0A235ET05"/>
<feature type="domain" description="Methyl-accepting transducer" evidence="6">
    <location>
        <begin position="269"/>
        <end position="498"/>
    </location>
</feature>
<sequence>MRLSNLRVGLRMGLGFGLLLTLVLAMGLFAVNRVNRVQGSVEDLATNWLPSTQQLAGLNEALNQMRRAELQVLLGGGDKALQEESARIDKQWTLVPKLLQAYANTLDDDAERKLFDTFKAAVERYKGTQSQLLALVRDGKGEEALAYLRGDSRQAFRATTDAIGKLNQRNDEGVEKAQQKGTESYRAVLWGIWLMVAVALALGAAIGWVLTRSLTIPLSFAAGTADRIADGDLTGEVHSSRGDELGDLLRALARMQQALNESVTNVRRSADSIATASEEVSNGGQDLSVRTEAAAASIEETSAALQQVTETVRHSSTSAQQAHQLASAASTVAVRGGEVVARVVSTMDGIQSSSRKIGDIIGVIDGIAFQTNILALNAAVEAARAGEQGRGFAVVATEVRTLAQRSAQAAREIKELISSSVDQVEGGAQLVGEAGRTMDEVVGSVQQVSHLIGEIASAIKDQTQSVVEVNTAISQLDSMTQQNAALVEQSAAASESLRDQAGRLIEVVARFRLKAG</sequence>
<evidence type="ECO:0000256" key="2">
    <source>
        <dbReference type="ARBA" id="ARBA00022481"/>
    </source>
</evidence>
<dbReference type="InterPro" id="IPR047347">
    <property type="entry name" value="YvaQ-like_sensor"/>
</dbReference>
<dbReference type="InterPro" id="IPR004090">
    <property type="entry name" value="Chemotax_Me-accpt_rcpt"/>
</dbReference>
<reference evidence="8 9" key="1">
    <citation type="submission" date="2017-07" db="EMBL/GenBank/DDBJ databases">
        <title>Acidovorax KNDSW TSA 6 genome sequence and assembly.</title>
        <authorList>
            <person name="Mayilraj S."/>
        </authorList>
    </citation>
    <scope>NUCLEOTIDE SEQUENCE [LARGE SCALE GENOMIC DNA]</scope>
    <source>
        <strain evidence="8 9">KNDSW-TSA6</strain>
    </source>
</reference>
<feature type="domain" description="HAMP" evidence="7">
    <location>
        <begin position="212"/>
        <end position="264"/>
    </location>
</feature>
<dbReference type="PROSITE" id="PS50885">
    <property type="entry name" value="HAMP"/>
    <property type="match status" value="1"/>
</dbReference>
<keyword evidence="4" id="KW-0807">Transducer</keyword>
<dbReference type="GO" id="GO:0007165">
    <property type="term" value="P:signal transduction"/>
    <property type="evidence" value="ECO:0007669"/>
    <property type="project" value="UniProtKB-KW"/>
</dbReference>
<comment type="caution">
    <text evidence="8">The sequence shown here is derived from an EMBL/GenBank/DDBJ whole genome shotgun (WGS) entry which is preliminary data.</text>
</comment>
<dbReference type="InterPro" id="IPR051310">
    <property type="entry name" value="MCP_chemotaxis"/>
</dbReference>
<evidence type="ECO:0000259" key="7">
    <source>
        <dbReference type="PROSITE" id="PS50885"/>
    </source>
</evidence>
<dbReference type="SMART" id="SM00304">
    <property type="entry name" value="HAMP"/>
    <property type="match status" value="1"/>
</dbReference>
<keyword evidence="2" id="KW-0488">Methylation</keyword>
<dbReference type="OrthoDB" id="9763018at2"/>
<dbReference type="InterPro" id="IPR004089">
    <property type="entry name" value="MCPsignal_dom"/>
</dbReference>
<dbReference type="SMART" id="SM00283">
    <property type="entry name" value="MA"/>
    <property type="match status" value="1"/>
</dbReference>
<dbReference type="PROSITE" id="PS50111">
    <property type="entry name" value="CHEMOTAXIS_TRANSDUC_2"/>
    <property type="match status" value="1"/>
</dbReference>
<dbReference type="Proteomes" id="UP000215441">
    <property type="component" value="Unassembled WGS sequence"/>
</dbReference>
<dbReference type="Pfam" id="PF00015">
    <property type="entry name" value="MCPsignal"/>
    <property type="match status" value="1"/>
</dbReference>
<dbReference type="GO" id="GO:0005886">
    <property type="term" value="C:plasma membrane"/>
    <property type="evidence" value="ECO:0007669"/>
    <property type="project" value="TreeGrafter"/>
</dbReference>
<dbReference type="Pfam" id="PF00672">
    <property type="entry name" value="HAMP"/>
    <property type="match status" value="1"/>
</dbReference>
<organism evidence="8 9">
    <name type="scientific">Acidovorax kalamii</name>
    <dbReference type="NCBI Taxonomy" id="2004485"/>
    <lineage>
        <taxon>Bacteria</taxon>
        <taxon>Pseudomonadati</taxon>
        <taxon>Pseudomonadota</taxon>
        <taxon>Betaproteobacteria</taxon>
        <taxon>Burkholderiales</taxon>
        <taxon>Comamonadaceae</taxon>
        <taxon>Acidovorax</taxon>
    </lineage>
</organism>
<dbReference type="GO" id="GO:0006935">
    <property type="term" value="P:chemotaxis"/>
    <property type="evidence" value="ECO:0007669"/>
    <property type="project" value="InterPro"/>
</dbReference>
<protein>
    <submittedName>
        <fullName evidence="8">Methyl-accepting chemotaxis protein</fullName>
    </submittedName>
</protein>
<dbReference type="CDD" id="cd11386">
    <property type="entry name" value="MCP_signal"/>
    <property type="match status" value="1"/>
</dbReference>
<dbReference type="Pfam" id="PF12729">
    <property type="entry name" value="4HB_MCP_1"/>
    <property type="match status" value="1"/>
</dbReference>
<dbReference type="CDD" id="cd06225">
    <property type="entry name" value="HAMP"/>
    <property type="match status" value="1"/>
</dbReference>
<dbReference type="Gene3D" id="6.10.340.10">
    <property type="match status" value="1"/>
</dbReference>
<name>A0A235ET05_9BURK</name>
<keyword evidence="5" id="KW-0472">Membrane</keyword>
<evidence type="ECO:0000313" key="8">
    <source>
        <dbReference type="EMBL" id="OYD51565.1"/>
    </source>
</evidence>
<dbReference type="SUPFAM" id="SSF58104">
    <property type="entry name" value="Methyl-accepting chemotaxis protein (MCP) signaling domain"/>
    <property type="match status" value="1"/>
</dbReference>
<evidence type="ECO:0000259" key="6">
    <source>
        <dbReference type="PROSITE" id="PS50111"/>
    </source>
</evidence>
<dbReference type="PANTHER" id="PTHR43531">
    <property type="entry name" value="PROTEIN ICFG"/>
    <property type="match status" value="1"/>
</dbReference>
<evidence type="ECO:0000256" key="1">
    <source>
        <dbReference type="ARBA" id="ARBA00004370"/>
    </source>
</evidence>
<comment type="subcellular location">
    <subcellularLocation>
        <location evidence="1">Membrane</location>
    </subcellularLocation>
</comment>
<evidence type="ECO:0000256" key="4">
    <source>
        <dbReference type="PROSITE-ProRule" id="PRU00284"/>
    </source>
</evidence>
<feature type="transmembrane region" description="Helical" evidence="5">
    <location>
        <begin position="187"/>
        <end position="210"/>
    </location>
</feature>
<evidence type="ECO:0000256" key="3">
    <source>
        <dbReference type="ARBA" id="ARBA00029447"/>
    </source>
</evidence>
<dbReference type="PANTHER" id="PTHR43531:SF14">
    <property type="entry name" value="METHYL-ACCEPTING CHEMOTAXIS PROTEIN I-RELATED"/>
    <property type="match status" value="1"/>
</dbReference>
<dbReference type="InterPro" id="IPR003660">
    <property type="entry name" value="HAMP_dom"/>
</dbReference>
<comment type="similarity">
    <text evidence="3">Belongs to the methyl-accepting chemotaxis (MCP) protein family.</text>
</comment>
<dbReference type="CDD" id="cd19411">
    <property type="entry name" value="MCP2201-like_sensor"/>
    <property type="match status" value="1"/>
</dbReference>
<proteinExistence type="inferred from homology"/>